<dbReference type="InterPro" id="IPR036890">
    <property type="entry name" value="HATPase_C_sf"/>
</dbReference>
<dbReference type="RefSeq" id="WP_266055573.1">
    <property type="nucleotide sequence ID" value="NZ_JAPFQN010000003.1"/>
</dbReference>
<dbReference type="InterPro" id="IPR003594">
    <property type="entry name" value="HATPase_dom"/>
</dbReference>
<keyword evidence="3" id="KW-0597">Phosphoprotein</keyword>
<evidence type="ECO:0000313" key="13">
    <source>
        <dbReference type="Proteomes" id="UP001209885"/>
    </source>
</evidence>
<dbReference type="InterPro" id="IPR029016">
    <property type="entry name" value="GAF-like_dom_sf"/>
</dbReference>
<proteinExistence type="predicted"/>
<dbReference type="SUPFAM" id="SSF55785">
    <property type="entry name" value="PYP-like sensor domain (PAS domain)"/>
    <property type="match status" value="3"/>
</dbReference>
<dbReference type="InterPro" id="IPR001610">
    <property type="entry name" value="PAC"/>
</dbReference>
<dbReference type="CDD" id="cd00130">
    <property type="entry name" value="PAS"/>
    <property type="match status" value="2"/>
</dbReference>
<dbReference type="EC" id="2.7.13.3" evidence="2"/>
<evidence type="ECO:0000256" key="1">
    <source>
        <dbReference type="ARBA" id="ARBA00000085"/>
    </source>
</evidence>
<keyword evidence="13" id="KW-1185">Reference proteome</keyword>
<dbReference type="PROSITE" id="PS50109">
    <property type="entry name" value="HIS_KIN"/>
    <property type="match status" value="1"/>
</dbReference>
<keyword evidence="5" id="KW-0547">Nucleotide-binding</keyword>
<evidence type="ECO:0000256" key="5">
    <source>
        <dbReference type="ARBA" id="ARBA00022741"/>
    </source>
</evidence>
<dbReference type="Pfam" id="PF13188">
    <property type="entry name" value="PAS_8"/>
    <property type="match status" value="1"/>
</dbReference>
<dbReference type="Proteomes" id="UP001209885">
    <property type="component" value="Unassembled WGS sequence"/>
</dbReference>
<dbReference type="InterPro" id="IPR005467">
    <property type="entry name" value="His_kinase_dom"/>
</dbReference>
<dbReference type="PANTHER" id="PTHR41523:SF8">
    <property type="entry name" value="ETHYLENE RESPONSE SENSOR PROTEIN"/>
    <property type="match status" value="1"/>
</dbReference>
<gene>
    <name evidence="12" type="ORF">OO013_04940</name>
</gene>
<dbReference type="InterPro" id="IPR011495">
    <property type="entry name" value="Sig_transdc_His_kin_sub2_dim/P"/>
</dbReference>
<dbReference type="Pfam" id="PF07568">
    <property type="entry name" value="HisKA_2"/>
    <property type="match status" value="1"/>
</dbReference>
<comment type="caution">
    <text evidence="12">The sequence shown here is derived from an EMBL/GenBank/DDBJ whole genome shotgun (WGS) entry which is preliminary data.</text>
</comment>
<evidence type="ECO:0000259" key="9">
    <source>
        <dbReference type="PROSITE" id="PS50109"/>
    </source>
</evidence>
<dbReference type="SUPFAM" id="SSF55781">
    <property type="entry name" value="GAF domain-like"/>
    <property type="match status" value="1"/>
</dbReference>
<evidence type="ECO:0000256" key="6">
    <source>
        <dbReference type="ARBA" id="ARBA00022777"/>
    </source>
</evidence>
<keyword evidence="6" id="KW-0418">Kinase</keyword>
<dbReference type="Pfam" id="PF02518">
    <property type="entry name" value="HATPase_c"/>
    <property type="match status" value="1"/>
</dbReference>
<dbReference type="Gene3D" id="3.30.565.10">
    <property type="entry name" value="Histidine kinase-like ATPase, C-terminal domain"/>
    <property type="match status" value="1"/>
</dbReference>
<evidence type="ECO:0000259" key="11">
    <source>
        <dbReference type="PROSITE" id="PS50113"/>
    </source>
</evidence>
<feature type="domain" description="PAC" evidence="11">
    <location>
        <begin position="88"/>
        <end position="142"/>
    </location>
</feature>
<dbReference type="SUPFAM" id="SSF55874">
    <property type="entry name" value="ATPase domain of HSP90 chaperone/DNA topoisomerase II/histidine kinase"/>
    <property type="match status" value="1"/>
</dbReference>
<dbReference type="EMBL" id="JAPFQN010000003">
    <property type="protein sequence ID" value="MCX2743198.1"/>
    <property type="molecule type" value="Genomic_DNA"/>
</dbReference>
<dbReference type="SMART" id="SM00086">
    <property type="entry name" value="PAC"/>
    <property type="match status" value="2"/>
</dbReference>
<dbReference type="Gene3D" id="3.30.450.40">
    <property type="match status" value="1"/>
</dbReference>
<sequence length="760" mass="87813">MNVTDKKNFEGDRIFKLIAESSMDAIIVMNNKIEEESELKIEYANPAYLELTGYSMEEVQGASPKILKGQKTSQKTLDILREQMLEGKVFKGKLISYKKNKEEFINEWTVNPVFNSKGEIIKYFAIIRDVTQEEKRKQKLIEREKIHRSILEKMPIGIAVFVDDKVELFNKRASSIFKWPEDKLVHTDFRKFIKESDKDQVRNILSILYKGNLESFGPNIISALDINGNDIELQASFTRTTFKDQPAIMVSFIDVTVYNQLLKEQQTLQEMILDIDDQIFFIDKDSGVVMYSNPSAHIDLNMSLEELHNKKITEILANDTEERLFLVQKEDFLVSDKRSVSFETKFKRKNGSIYPVKIILRKVKSDPQLLLITVVNISDLLSWNKRIALTRLVNDTLIEHQNEENVVSEVLKIICNELNFEIGLIWELDNFEAFENKFSYYVDDAVFDVVKKLPDHLEFRDAGVLYRLLLFNSTLFLNTPLNQEDEFGAINELVERTNAKTLIGVPITISSEDFGVVTFLSKEKQVFDEELAQLLTNTGIQIAQFIRMKNLEKNLMELIGEKDVLLKEIHHRVKNNLQTVSSLLFLKSTEIEDEKLKQFFTDSKNRIEAISLIHEKLFHTKEYNFINLKEYLEGLILNLRKSNLNTTCHVNLITEIDSVIVSTDMAMNFGLLINEIVTNSFQHAFPGRDEGKINVSLDKKDNKIELNIHDDGVGFEKDNIHESMGIELIKMFAQQLRGELNIDSIPGDGVFYHLEVDINE</sequence>
<feature type="domain" description="Histidine kinase" evidence="9">
    <location>
        <begin position="568"/>
        <end position="760"/>
    </location>
</feature>
<dbReference type="Pfam" id="PF13426">
    <property type="entry name" value="PAS_9"/>
    <property type="match status" value="2"/>
</dbReference>
<dbReference type="NCBIfam" id="TIGR00229">
    <property type="entry name" value="sensory_box"/>
    <property type="match status" value="2"/>
</dbReference>
<evidence type="ECO:0000256" key="4">
    <source>
        <dbReference type="ARBA" id="ARBA00022679"/>
    </source>
</evidence>
<name>A0ABT3RN03_9BACT</name>
<accession>A0ABT3RN03</accession>
<dbReference type="InterPro" id="IPR000700">
    <property type="entry name" value="PAS-assoc_C"/>
</dbReference>
<evidence type="ECO:0000313" key="12">
    <source>
        <dbReference type="EMBL" id="MCX2743198.1"/>
    </source>
</evidence>
<dbReference type="SMART" id="SM00091">
    <property type="entry name" value="PAS"/>
    <property type="match status" value="3"/>
</dbReference>
<keyword evidence="8" id="KW-0843">Virulence</keyword>
<evidence type="ECO:0000256" key="2">
    <source>
        <dbReference type="ARBA" id="ARBA00012438"/>
    </source>
</evidence>
<dbReference type="InterPro" id="IPR000014">
    <property type="entry name" value="PAS"/>
</dbReference>
<organism evidence="12 13">
    <name type="scientific">Mangrovivirga halotolerans</name>
    <dbReference type="NCBI Taxonomy" id="2993936"/>
    <lineage>
        <taxon>Bacteria</taxon>
        <taxon>Pseudomonadati</taxon>
        <taxon>Bacteroidota</taxon>
        <taxon>Cytophagia</taxon>
        <taxon>Cytophagales</taxon>
        <taxon>Mangrovivirgaceae</taxon>
        <taxon>Mangrovivirga</taxon>
    </lineage>
</organism>
<dbReference type="PROSITE" id="PS50112">
    <property type="entry name" value="PAS"/>
    <property type="match status" value="1"/>
</dbReference>
<evidence type="ECO:0000259" key="10">
    <source>
        <dbReference type="PROSITE" id="PS50112"/>
    </source>
</evidence>
<dbReference type="Pfam" id="PF13185">
    <property type="entry name" value="GAF_2"/>
    <property type="match status" value="1"/>
</dbReference>
<dbReference type="PROSITE" id="PS50113">
    <property type="entry name" value="PAC"/>
    <property type="match status" value="1"/>
</dbReference>
<evidence type="ECO:0000256" key="3">
    <source>
        <dbReference type="ARBA" id="ARBA00022553"/>
    </source>
</evidence>
<feature type="domain" description="PAS" evidence="10">
    <location>
        <begin position="11"/>
        <end position="61"/>
    </location>
</feature>
<keyword evidence="4" id="KW-0808">Transferase</keyword>
<keyword evidence="7" id="KW-0067">ATP-binding</keyword>
<dbReference type="InterPro" id="IPR003018">
    <property type="entry name" value="GAF"/>
</dbReference>
<comment type="catalytic activity">
    <reaction evidence="1">
        <text>ATP + protein L-histidine = ADP + protein N-phospho-L-histidine.</text>
        <dbReference type="EC" id="2.7.13.3"/>
    </reaction>
</comment>
<dbReference type="InterPro" id="IPR035965">
    <property type="entry name" value="PAS-like_dom_sf"/>
</dbReference>
<dbReference type="Gene3D" id="3.30.450.20">
    <property type="entry name" value="PAS domain"/>
    <property type="match status" value="3"/>
</dbReference>
<protein>
    <recommendedName>
        <fullName evidence="2">histidine kinase</fullName>
        <ecNumber evidence="2">2.7.13.3</ecNumber>
    </recommendedName>
</protein>
<reference evidence="12 13" key="1">
    <citation type="submission" date="2022-11" db="EMBL/GenBank/DDBJ databases">
        <title>The characterization of three novel Bacteroidetes species and genomic analysis of their roles in tidal elemental geochemical cycles.</title>
        <authorList>
            <person name="Ma K."/>
        </authorList>
    </citation>
    <scope>NUCLEOTIDE SEQUENCE [LARGE SCALE GENOMIC DNA]</scope>
    <source>
        <strain evidence="12 13">M17</strain>
    </source>
</reference>
<dbReference type="PANTHER" id="PTHR41523">
    <property type="entry name" value="TWO-COMPONENT SYSTEM SENSOR PROTEIN"/>
    <property type="match status" value="1"/>
</dbReference>
<evidence type="ECO:0000256" key="8">
    <source>
        <dbReference type="ARBA" id="ARBA00023026"/>
    </source>
</evidence>
<evidence type="ECO:0000256" key="7">
    <source>
        <dbReference type="ARBA" id="ARBA00022840"/>
    </source>
</evidence>